<keyword evidence="2" id="KW-1185">Reference proteome</keyword>
<dbReference type="EMBL" id="UYRU01102030">
    <property type="protein sequence ID" value="VDN41629.1"/>
    <property type="molecule type" value="Genomic_DNA"/>
</dbReference>
<protein>
    <submittedName>
        <fullName evidence="1">Uncharacterized protein</fullName>
    </submittedName>
</protein>
<sequence length="135" mass="14852">MESTFLYLSAVGWCRLSRRIHQQKGTSVLPLIQISFEKAKKLGEEKQITDEVTFAENPSLNVAKLFSRTVKAKSKGQLPILQGALINPIFDAELTADSFNAFLSRTFNENSVAALPTIRPWTGAALETKVLPSGT</sequence>
<organism evidence="1 2">
    <name type="scientific">Dibothriocephalus latus</name>
    <name type="common">Fish tapeworm</name>
    <name type="synonym">Diphyllobothrium latum</name>
    <dbReference type="NCBI Taxonomy" id="60516"/>
    <lineage>
        <taxon>Eukaryota</taxon>
        <taxon>Metazoa</taxon>
        <taxon>Spiralia</taxon>
        <taxon>Lophotrochozoa</taxon>
        <taxon>Platyhelminthes</taxon>
        <taxon>Cestoda</taxon>
        <taxon>Eucestoda</taxon>
        <taxon>Diphyllobothriidea</taxon>
        <taxon>Diphyllobothriidae</taxon>
        <taxon>Dibothriocephalus</taxon>
    </lineage>
</organism>
<dbReference type="Proteomes" id="UP000281553">
    <property type="component" value="Unassembled WGS sequence"/>
</dbReference>
<evidence type="ECO:0000313" key="2">
    <source>
        <dbReference type="Proteomes" id="UP000281553"/>
    </source>
</evidence>
<proteinExistence type="predicted"/>
<name>A0A3P7RLJ8_DIBLA</name>
<gene>
    <name evidence="1" type="ORF">DILT_LOCUS18596</name>
</gene>
<reference evidence="1 2" key="1">
    <citation type="submission" date="2018-11" db="EMBL/GenBank/DDBJ databases">
        <authorList>
            <consortium name="Pathogen Informatics"/>
        </authorList>
    </citation>
    <scope>NUCLEOTIDE SEQUENCE [LARGE SCALE GENOMIC DNA]</scope>
</reference>
<dbReference type="AlphaFoldDB" id="A0A3P7RLJ8"/>
<accession>A0A3P7RLJ8</accession>
<dbReference type="OrthoDB" id="6313779at2759"/>
<evidence type="ECO:0000313" key="1">
    <source>
        <dbReference type="EMBL" id="VDN41629.1"/>
    </source>
</evidence>